<dbReference type="AlphaFoldDB" id="A0A7X8SJX0"/>
<evidence type="ECO:0000313" key="3">
    <source>
        <dbReference type="Proteomes" id="UP000585050"/>
    </source>
</evidence>
<dbReference type="InterPro" id="IPR002347">
    <property type="entry name" value="SDR_fam"/>
</dbReference>
<dbReference type="EMBL" id="JABAIL010000003">
    <property type="protein sequence ID" value="NLR91492.1"/>
    <property type="molecule type" value="Genomic_DNA"/>
</dbReference>
<protein>
    <submittedName>
        <fullName evidence="2">SDR family NAD(P)-dependent oxidoreductase</fullName>
    </submittedName>
</protein>
<sequence length="306" mass="33521">MNKTILITGANSGIGKETARQLALLDTTEKIYLVCRNLDRAILAKDDLEKSTGRSIFEIIIMDVANIDSVKDALKYIYDPIDAVILNAGGLAGSSPEQITKDGVTFISASNLLGHVVLVEELLKLGRINNTVLFAGTEAARGVKVLGVKRPALNNSVQEFTSILNGQYFGDSMDNMEAYSLVKYIGALWISYMAKQHPHIQLITVSPGGTQGTSFTKELPFFQKFMFDYIMMPFLLPLMGMTHSLQKGSQRFVDSIQDPTLSNGGFYASKEKVTAGPMVEQSSFFGSLKNEGFQKNAYDAIQSFLA</sequence>
<comment type="caution">
    <text evidence="2">The sequence shown here is derived from an EMBL/GenBank/DDBJ whole genome shotgun (WGS) entry which is preliminary data.</text>
</comment>
<dbReference type="Pfam" id="PF00106">
    <property type="entry name" value="adh_short"/>
    <property type="match status" value="1"/>
</dbReference>
<reference evidence="2 3" key="1">
    <citation type="submission" date="2020-04" db="EMBL/GenBank/DDBJ databases">
        <title>Flammeovirga sp. SR4, a novel species isolated from seawater.</title>
        <authorList>
            <person name="Wang X."/>
        </authorList>
    </citation>
    <scope>NUCLEOTIDE SEQUENCE [LARGE SCALE GENOMIC DNA]</scope>
    <source>
        <strain evidence="2 3">SR4</strain>
    </source>
</reference>
<accession>A0A7X8SJX0</accession>
<evidence type="ECO:0000256" key="1">
    <source>
        <dbReference type="ARBA" id="ARBA00023002"/>
    </source>
</evidence>
<dbReference type="PRINTS" id="PR00081">
    <property type="entry name" value="GDHRDH"/>
</dbReference>
<keyword evidence="3" id="KW-1185">Reference proteome</keyword>
<dbReference type="PANTHER" id="PTHR43157:SF31">
    <property type="entry name" value="PHOSPHATIDYLINOSITOL-GLYCAN BIOSYNTHESIS CLASS F PROTEIN"/>
    <property type="match status" value="1"/>
</dbReference>
<dbReference type="Gene3D" id="3.40.50.720">
    <property type="entry name" value="NAD(P)-binding Rossmann-like Domain"/>
    <property type="match status" value="1"/>
</dbReference>
<dbReference type="PANTHER" id="PTHR43157">
    <property type="entry name" value="PHOSPHATIDYLINOSITOL-GLYCAN BIOSYNTHESIS CLASS F PROTEIN-RELATED"/>
    <property type="match status" value="1"/>
</dbReference>
<dbReference type="InterPro" id="IPR036291">
    <property type="entry name" value="NAD(P)-bd_dom_sf"/>
</dbReference>
<organism evidence="2 3">
    <name type="scientific">Flammeovirga agarivorans</name>
    <dbReference type="NCBI Taxonomy" id="2726742"/>
    <lineage>
        <taxon>Bacteria</taxon>
        <taxon>Pseudomonadati</taxon>
        <taxon>Bacteroidota</taxon>
        <taxon>Cytophagia</taxon>
        <taxon>Cytophagales</taxon>
        <taxon>Flammeovirgaceae</taxon>
        <taxon>Flammeovirga</taxon>
    </lineage>
</organism>
<name>A0A7X8SJX0_9BACT</name>
<dbReference type="Proteomes" id="UP000585050">
    <property type="component" value="Unassembled WGS sequence"/>
</dbReference>
<dbReference type="GO" id="GO:0016491">
    <property type="term" value="F:oxidoreductase activity"/>
    <property type="evidence" value="ECO:0007669"/>
    <property type="project" value="UniProtKB-KW"/>
</dbReference>
<dbReference type="SUPFAM" id="SSF51735">
    <property type="entry name" value="NAD(P)-binding Rossmann-fold domains"/>
    <property type="match status" value="1"/>
</dbReference>
<gene>
    <name evidence="2" type="ORF">HGP29_09760</name>
</gene>
<dbReference type="RefSeq" id="WP_168882212.1">
    <property type="nucleotide sequence ID" value="NZ_JABAIL010000003.1"/>
</dbReference>
<keyword evidence="1" id="KW-0560">Oxidoreductase</keyword>
<proteinExistence type="predicted"/>
<evidence type="ECO:0000313" key="2">
    <source>
        <dbReference type="EMBL" id="NLR91492.1"/>
    </source>
</evidence>